<dbReference type="SMART" id="SM00355">
    <property type="entry name" value="ZnF_C2H2"/>
    <property type="match status" value="8"/>
</dbReference>
<feature type="compositionally biased region" description="Low complexity" evidence="6">
    <location>
        <begin position="39"/>
        <end position="48"/>
    </location>
</feature>
<dbReference type="Gene3D" id="3.30.160.60">
    <property type="entry name" value="Classic Zinc Finger"/>
    <property type="match status" value="4"/>
</dbReference>
<evidence type="ECO:0000256" key="2">
    <source>
        <dbReference type="ARBA" id="ARBA00022737"/>
    </source>
</evidence>
<reference evidence="8" key="1">
    <citation type="submission" date="2021-03" db="EMBL/GenBank/DDBJ databases">
        <authorList>
            <person name="Palmer J.M."/>
        </authorList>
    </citation>
    <scope>NUCLEOTIDE SEQUENCE</scope>
    <source>
        <strain evidence="8">ARV_011</strain>
    </source>
</reference>
<dbReference type="GO" id="GO:0000785">
    <property type="term" value="C:chromatin"/>
    <property type="evidence" value="ECO:0007669"/>
    <property type="project" value="TreeGrafter"/>
</dbReference>
<keyword evidence="3 5" id="KW-0863">Zinc-finger</keyword>
<dbReference type="RefSeq" id="XP_043047583.1">
    <property type="nucleotide sequence ID" value="XM_043193157.1"/>
</dbReference>
<feature type="region of interest" description="Disordered" evidence="6">
    <location>
        <begin position="22"/>
        <end position="48"/>
    </location>
</feature>
<evidence type="ECO:0000256" key="3">
    <source>
        <dbReference type="ARBA" id="ARBA00022771"/>
    </source>
</evidence>
<dbReference type="PROSITE" id="PS00028">
    <property type="entry name" value="ZINC_FINGER_C2H2_1"/>
    <property type="match status" value="4"/>
</dbReference>
<gene>
    <name evidence="8" type="primary">SUR1</name>
    <name evidence="8" type="ORF">KQ657_002387</name>
</gene>
<dbReference type="GO" id="GO:0005667">
    <property type="term" value="C:transcription regulator complex"/>
    <property type="evidence" value="ECO:0007669"/>
    <property type="project" value="TreeGrafter"/>
</dbReference>
<feature type="domain" description="C2H2-type" evidence="7">
    <location>
        <begin position="562"/>
        <end position="586"/>
    </location>
</feature>
<dbReference type="PANTHER" id="PTHR14003:SF19">
    <property type="entry name" value="YY2 TRANSCRIPTION FACTOR"/>
    <property type="match status" value="1"/>
</dbReference>
<evidence type="ECO:0000256" key="6">
    <source>
        <dbReference type="SAM" id="MobiDB-lite"/>
    </source>
</evidence>
<dbReference type="GO" id="GO:0000978">
    <property type="term" value="F:RNA polymerase II cis-regulatory region sequence-specific DNA binding"/>
    <property type="evidence" value="ECO:0007669"/>
    <property type="project" value="TreeGrafter"/>
</dbReference>
<dbReference type="GO" id="GO:0000981">
    <property type="term" value="F:DNA-binding transcription factor activity, RNA polymerase II-specific"/>
    <property type="evidence" value="ECO:0007669"/>
    <property type="project" value="UniProtKB-ARBA"/>
</dbReference>
<dbReference type="AlphaFoldDB" id="A0A9P7V6H5"/>
<evidence type="ECO:0000256" key="1">
    <source>
        <dbReference type="ARBA" id="ARBA00022723"/>
    </source>
</evidence>
<dbReference type="EMBL" id="JAHMUF010000020">
    <property type="protein sequence ID" value="KAG7192032.1"/>
    <property type="molecule type" value="Genomic_DNA"/>
</dbReference>
<evidence type="ECO:0000313" key="8">
    <source>
        <dbReference type="EMBL" id="KAG7192032.1"/>
    </source>
</evidence>
<dbReference type="Proteomes" id="UP000790833">
    <property type="component" value="Unassembled WGS sequence"/>
</dbReference>
<feature type="domain" description="C2H2-type" evidence="7">
    <location>
        <begin position="590"/>
        <end position="618"/>
    </location>
</feature>
<evidence type="ECO:0000313" key="9">
    <source>
        <dbReference type="Proteomes" id="UP000790833"/>
    </source>
</evidence>
<feature type="domain" description="C2H2-type" evidence="7">
    <location>
        <begin position="506"/>
        <end position="533"/>
    </location>
</feature>
<dbReference type="OrthoDB" id="3437960at2759"/>
<evidence type="ECO:0000256" key="5">
    <source>
        <dbReference type="PROSITE-ProRule" id="PRU00042"/>
    </source>
</evidence>
<feature type="domain" description="C2H2-type" evidence="7">
    <location>
        <begin position="477"/>
        <end position="505"/>
    </location>
</feature>
<dbReference type="PANTHER" id="PTHR14003">
    <property type="entry name" value="TRANSCRIPTIONAL REPRESSOR PROTEIN YY"/>
    <property type="match status" value="1"/>
</dbReference>
<dbReference type="InterPro" id="IPR036236">
    <property type="entry name" value="Znf_C2H2_sf"/>
</dbReference>
<keyword evidence="2" id="KW-0677">Repeat</keyword>
<dbReference type="GO" id="GO:0008270">
    <property type="term" value="F:zinc ion binding"/>
    <property type="evidence" value="ECO:0007669"/>
    <property type="project" value="UniProtKB-KW"/>
</dbReference>
<dbReference type="SUPFAM" id="SSF57667">
    <property type="entry name" value="beta-beta-alpha zinc fingers"/>
    <property type="match status" value="3"/>
</dbReference>
<dbReference type="PROSITE" id="PS50157">
    <property type="entry name" value="ZINC_FINGER_C2H2_2"/>
    <property type="match status" value="5"/>
</dbReference>
<dbReference type="GeneID" id="66115761"/>
<dbReference type="FunFam" id="3.30.160.60:FF:000690">
    <property type="entry name" value="Zinc finger protein 354C"/>
    <property type="match status" value="1"/>
</dbReference>
<keyword evidence="1" id="KW-0479">Metal-binding</keyword>
<evidence type="ECO:0000259" key="7">
    <source>
        <dbReference type="PROSITE" id="PS50157"/>
    </source>
</evidence>
<dbReference type="Pfam" id="PF00096">
    <property type="entry name" value="zf-C2H2"/>
    <property type="match status" value="4"/>
</dbReference>
<protein>
    <submittedName>
        <fullName evidence="8">Zinc-finger protein</fullName>
    </submittedName>
</protein>
<dbReference type="FunFam" id="3.30.160.60:FF:002343">
    <property type="entry name" value="Zinc finger protein 33A"/>
    <property type="match status" value="1"/>
</dbReference>
<name>A0A9P7V6H5_9ASCO</name>
<dbReference type="FunFam" id="3.30.160.60:FF:000125">
    <property type="entry name" value="Putative zinc finger protein 143"/>
    <property type="match status" value="1"/>
</dbReference>
<keyword evidence="9" id="KW-1185">Reference proteome</keyword>
<evidence type="ECO:0000256" key="4">
    <source>
        <dbReference type="ARBA" id="ARBA00022833"/>
    </source>
</evidence>
<feature type="domain" description="C2H2-type" evidence="7">
    <location>
        <begin position="534"/>
        <end position="561"/>
    </location>
</feature>
<organism evidence="8 9">
    <name type="scientific">Scheffersomyces spartinae</name>
    <dbReference type="NCBI Taxonomy" id="45513"/>
    <lineage>
        <taxon>Eukaryota</taxon>
        <taxon>Fungi</taxon>
        <taxon>Dikarya</taxon>
        <taxon>Ascomycota</taxon>
        <taxon>Saccharomycotina</taxon>
        <taxon>Pichiomycetes</taxon>
        <taxon>Debaryomycetaceae</taxon>
        <taxon>Scheffersomyces</taxon>
    </lineage>
</organism>
<comment type="caution">
    <text evidence="8">The sequence shown here is derived from an EMBL/GenBank/DDBJ whole genome shotgun (WGS) entry which is preliminary data.</text>
</comment>
<proteinExistence type="predicted"/>
<sequence length="628" mass="70888">MKLDDCFFDHCGDSDQFSLEVQPPSHSSPANITHIHRTSSSPSPLGSSFSEGTLDEISAGIKNDCCQGLKLDLCEQQHHQEASRTVHRDSLCQDQENKKQLFESLIKNLDFETSMELGTIPEEAISEGNMPSLKRQKLTINGANVDNNIDIHFPHICHQHTGANLHQSCFHTTIPTVGRNQDSYTNTTNTTNNTNNPATNNVDYDFVIQFNNFDRLGHNQKRLEDIPSDRTQLTPEKKYSCRWDNCSRSLSDATFMDHLLGHHIEQEYTEKPYNSFSTAEMNSIANSLNSEDISINPSTAPSKLYQCEWNNCNFADGELNGLINHVLEHKEGIDALQYNKNKDDIKLEKQDSSSANNNTWVDLTPSSTDLSPDTTASYQLQPQLQLLSSSITLLQPILVADQINITDFKLFPKENKQYCTRKPIDPTYTCKWQIGVDPTSGNPIECNQAHDSAGSLQEHLISEHIGGGKSQYNCGWVGCERHGGKSFTQRQKLLRHIYIHTGYKPCKCPICGVSFAVEVLLTQHMRIHSGEKPYECHTCGKRFATSSSLSIHNRVHSDNRPLVCPYPGCGKRFRESTNLTKHRRTHERLVSCTICHETFTKKSQLKKHMNECHKGIEPMFAAEHVLET</sequence>
<dbReference type="Gene3D" id="6.10.140.370">
    <property type="match status" value="1"/>
</dbReference>
<dbReference type="InterPro" id="IPR013087">
    <property type="entry name" value="Znf_C2H2_type"/>
</dbReference>
<accession>A0A9P7V6H5</accession>
<keyword evidence="4" id="KW-0862">Zinc</keyword>
<feature type="compositionally biased region" description="Polar residues" evidence="6">
    <location>
        <begin position="22"/>
        <end position="31"/>
    </location>
</feature>